<dbReference type="InterPro" id="IPR011256">
    <property type="entry name" value="Reg_factor_effector_dom_sf"/>
</dbReference>
<dbReference type="AlphaFoldDB" id="A0A811YWC0"/>
<gene>
    <name evidence="2" type="ORF">NYPRO_LOCUS13757</name>
</gene>
<organism evidence="2 3">
    <name type="scientific">Nyctereutes procyonoides</name>
    <name type="common">Raccoon dog</name>
    <name type="synonym">Canis procyonoides</name>
    <dbReference type="NCBI Taxonomy" id="34880"/>
    <lineage>
        <taxon>Eukaryota</taxon>
        <taxon>Metazoa</taxon>
        <taxon>Chordata</taxon>
        <taxon>Craniata</taxon>
        <taxon>Vertebrata</taxon>
        <taxon>Euteleostomi</taxon>
        <taxon>Mammalia</taxon>
        <taxon>Eutheria</taxon>
        <taxon>Laurasiatheria</taxon>
        <taxon>Carnivora</taxon>
        <taxon>Caniformia</taxon>
        <taxon>Canidae</taxon>
        <taxon>Nyctereutes</taxon>
    </lineage>
</organism>
<evidence type="ECO:0000313" key="2">
    <source>
        <dbReference type="EMBL" id="CAD7680965.1"/>
    </source>
</evidence>
<name>A0A811YWC0_NYCPR</name>
<proteinExistence type="inferred from homology"/>
<comment type="caution">
    <text evidence="2">The sequence shown here is derived from an EMBL/GenBank/DDBJ whole genome shotgun (WGS) entry which is preliminary data.</text>
</comment>
<dbReference type="InterPro" id="IPR006917">
    <property type="entry name" value="SOUL_heme-bd"/>
</dbReference>
<dbReference type="SUPFAM" id="SSF55136">
    <property type="entry name" value="Probable bacterial effector-binding domain"/>
    <property type="match status" value="1"/>
</dbReference>
<dbReference type="Proteomes" id="UP000645828">
    <property type="component" value="Unassembled WGS sequence"/>
</dbReference>
<protein>
    <submittedName>
        <fullName evidence="2">(raccoon dog) hypothetical protein</fullName>
    </submittedName>
</protein>
<dbReference type="EMBL" id="CAJHUB010000750">
    <property type="protein sequence ID" value="CAD7680965.1"/>
    <property type="molecule type" value="Genomic_DNA"/>
</dbReference>
<dbReference type="Gene3D" id="3.20.80.10">
    <property type="entry name" value="Regulatory factor, effector binding domain"/>
    <property type="match status" value="1"/>
</dbReference>
<accession>A0A811YWC0</accession>
<comment type="similarity">
    <text evidence="1">Belongs to the HEBP family.</text>
</comment>
<sequence>MIKNLLKEEVSSEERFYEGGRFATGDMTDKPVSEDLWEAMPKVMKYVGGTNDKGIRMGMTFQSNSLVPTNNSIKTVDRESITIHSFAHHPFTPTPHPPPPPPPLVHFPELEVFIFFKYFVLILCIGCCRPECPTLKSKCILLHMLRNSHQMICNDPTEILFPVL</sequence>
<evidence type="ECO:0000256" key="1">
    <source>
        <dbReference type="ARBA" id="ARBA00009817"/>
    </source>
</evidence>
<keyword evidence="3" id="KW-1185">Reference proteome</keyword>
<reference evidence="2" key="1">
    <citation type="submission" date="2020-12" db="EMBL/GenBank/DDBJ databases">
        <authorList>
            <consortium name="Molecular Ecology Group"/>
        </authorList>
    </citation>
    <scope>NUCLEOTIDE SEQUENCE</scope>
    <source>
        <strain evidence="2">TBG_1078</strain>
    </source>
</reference>
<dbReference type="Pfam" id="PF04832">
    <property type="entry name" value="SOUL"/>
    <property type="match status" value="1"/>
</dbReference>
<evidence type="ECO:0000313" key="3">
    <source>
        <dbReference type="Proteomes" id="UP000645828"/>
    </source>
</evidence>